<name>A0A0V0HDL2_SOLCH</name>
<dbReference type="EMBL" id="GEDG01021162">
    <property type="protein sequence ID" value="JAP18529.1"/>
    <property type="molecule type" value="Transcribed_RNA"/>
</dbReference>
<protein>
    <submittedName>
        <fullName evidence="1">Putative ovule protein</fullName>
    </submittedName>
</protein>
<proteinExistence type="predicted"/>
<sequence>MRIQSLKLRVRKNSIKPFEDAIITCSTIPPSKWATLILNLQNITGFNTNIEIFNISSNHWDPSYLLCTIQNSIEISS</sequence>
<organism evidence="1">
    <name type="scientific">Solanum chacoense</name>
    <name type="common">Chaco potato</name>
    <dbReference type="NCBI Taxonomy" id="4108"/>
    <lineage>
        <taxon>Eukaryota</taxon>
        <taxon>Viridiplantae</taxon>
        <taxon>Streptophyta</taxon>
        <taxon>Embryophyta</taxon>
        <taxon>Tracheophyta</taxon>
        <taxon>Spermatophyta</taxon>
        <taxon>Magnoliopsida</taxon>
        <taxon>eudicotyledons</taxon>
        <taxon>Gunneridae</taxon>
        <taxon>Pentapetalae</taxon>
        <taxon>asterids</taxon>
        <taxon>lamiids</taxon>
        <taxon>Solanales</taxon>
        <taxon>Solanaceae</taxon>
        <taxon>Solanoideae</taxon>
        <taxon>Solaneae</taxon>
        <taxon>Solanum</taxon>
    </lineage>
</organism>
<reference evidence="1" key="1">
    <citation type="submission" date="2015-12" db="EMBL/GenBank/DDBJ databases">
        <title>Gene expression during late stages of embryo sac development: a critical building block for successful pollen-pistil interactions.</title>
        <authorList>
            <person name="Liu Y."/>
            <person name="Joly V."/>
            <person name="Sabar M."/>
            <person name="Matton D.P."/>
        </authorList>
    </citation>
    <scope>NUCLEOTIDE SEQUENCE</scope>
</reference>
<accession>A0A0V0HDL2</accession>
<dbReference type="AlphaFoldDB" id="A0A0V0HDL2"/>
<evidence type="ECO:0000313" key="1">
    <source>
        <dbReference type="EMBL" id="JAP18529.1"/>
    </source>
</evidence>